<organism evidence="1 2">
    <name type="scientific">Fischerella major NIES-592</name>
    <dbReference type="NCBI Taxonomy" id="210994"/>
    <lineage>
        <taxon>Bacteria</taxon>
        <taxon>Bacillati</taxon>
        <taxon>Cyanobacteriota</taxon>
        <taxon>Cyanophyceae</taxon>
        <taxon>Nostocales</taxon>
        <taxon>Hapalosiphonaceae</taxon>
        <taxon>Fischerella</taxon>
    </lineage>
</organism>
<proteinExistence type="predicted"/>
<evidence type="ECO:0000313" key="2">
    <source>
        <dbReference type="Proteomes" id="UP000186391"/>
    </source>
</evidence>
<keyword evidence="2" id="KW-1185">Reference proteome</keyword>
<accession>A0A1U7GZI5</accession>
<protein>
    <submittedName>
        <fullName evidence="1">Uncharacterized protein</fullName>
    </submittedName>
</protein>
<dbReference type="AlphaFoldDB" id="A0A1U7GZI5"/>
<name>A0A1U7GZI5_9CYAN</name>
<evidence type="ECO:0000313" key="1">
    <source>
        <dbReference type="EMBL" id="OKH13976.1"/>
    </source>
</evidence>
<dbReference type="Proteomes" id="UP000186391">
    <property type="component" value="Unassembled WGS sequence"/>
</dbReference>
<comment type="caution">
    <text evidence="1">The sequence shown here is derived from an EMBL/GenBank/DDBJ whole genome shotgun (WGS) entry which is preliminary data.</text>
</comment>
<sequence length="64" mass="7238">MEVCTKGTKDYCIDFLSRSCQPILDFGFWIDSTDFSGGVYHQGIKSGIWSSELHYPLGLVMGNW</sequence>
<reference evidence="1 2" key="1">
    <citation type="submission" date="2016-11" db="EMBL/GenBank/DDBJ databases">
        <title>Draft Genome Sequences of Nine Cyanobacterial Strains from Diverse Habitats.</title>
        <authorList>
            <person name="Zhu T."/>
            <person name="Hou S."/>
            <person name="Lu X."/>
            <person name="Hess W.R."/>
        </authorList>
    </citation>
    <scope>NUCLEOTIDE SEQUENCE [LARGE SCALE GENOMIC DNA]</scope>
    <source>
        <strain evidence="1 2">NIES-592</strain>
    </source>
</reference>
<dbReference type="EMBL" id="MRCA01000005">
    <property type="protein sequence ID" value="OKH13976.1"/>
    <property type="molecule type" value="Genomic_DNA"/>
</dbReference>
<gene>
    <name evidence="1" type="ORF">NIES592_11650</name>
</gene>